<dbReference type="Proteomes" id="UP000318422">
    <property type="component" value="Unassembled WGS sequence"/>
</dbReference>
<evidence type="ECO:0000313" key="1">
    <source>
        <dbReference type="EMBL" id="GEC94966.1"/>
    </source>
</evidence>
<keyword evidence="2" id="KW-1185">Reference proteome</keyword>
<name>A0A4Y4CRN8_ZOORA</name>
<evidence type="ECO:0000313" key="2">
    <source>
        <dbReference type="Proteomes" id="UP000318422"/>
    </source>
</evidence>
<dbReference type="Gene3D" id="3.30.300.30">
    <property type="match status" value="1"/>
</dbReference>
<gene>
    <name evidence="1" type="ORF">ZRA01_10390</name>
</gene>
<protein>
    <recommendedName>
        <fullName evidence="3">AMP-binding enzyme C-terminal domain-containing protein</fullName>
    </recommendedName>
</protein>
<evidence type="ECO:0008006" key="3">
    <source>
        <dbReference type="Google" id="ProtNLM"/>
    </source>
</evidence>
<reference evidence="1 2" key="1">
    <citation type="submission" date="2019-06" db="EMBL/GenBank/DDBJ databases">
        <title>Whole genome shotgun sequence of Zoogloea ramigera NBRC 15342.</title>
        <authorList>
            <person name="Hosoyama A."/>
            <person name="Uohara A."/>
            <person name="Ohji S."/>
            <person name="Ichikawa N."/>
        </authorList>
    </citation>
    <scope>NUCLEOTIDE SEQUENCE [LARGE SCALE GENOMIC DNA]</scope>
    <source>
        <strain evidence="1 2">NBRC 15342</strain>
    </source>
</reference>
<organism evidence="1 2">
    <name type="scientific">Zoogloea ramigera</name>
    <dbReference type="NCBI Taxonomy" id="350"/>
    <lineage>
        <taxon>Bacteria</taxon>
        <taxon>Pseudomonadati</taxon>
        <taxon>Pseudomonadota</taxon>
        <taxon>Betaproteobacteria</taxon>
        <taxon>Rhodocyclales</taxon>
        <taxon>Zoogloeaceae</taxon>
        <taxon>Zoogloea</taxon>
    </lineage>
</organism>
<dbReference type="AlphaFoldDB" id="A0A4Y4CRN8"/>
<sequence>MSKEMLNCHPAALSAAVLARPDAKSGDVLATYIETREDAKVAAAGIAPRCRARLVFARASRSSAGIIQKFALRHPAKSSSAIE</sequence>
<dbReference type="InterPro" id="IPR045851">
    <property type="entry name" value="AMP-bd_C_sf"/>
</dbReference>
<comment type="caution">
    <text evidence="1">The sequence shown here is derived from an EMBL/GenBank/DDBJ whole genome shotgun (WGS) entry which is preliminary data.</text>
</comment>
<dbReference type="EMBL" id="BJNV01000012">
    <property type="protein sequence ID" value="GEC94966.1"/>
    <property type="molecule type" value="Genomic_DNA"/>
</dbReference>
<dbReference type="SUPFAM" id="SSF56801">
    <property type="entry name" value="Acetyl-CoA synthetase-like"/>
    <property type="match status" value="1"/>
</dbReference>
<proteinExistence type="predicted"/>
<accession>A0A4Y4CRN8</accession>